<organism evidence="2 3">
    <name type="scientific">Dictyobacter kobayashii</name>
    <dbReference type="NCBI Taxonomy" id="2014872"/>
    <lineage>
        <taxon>Bacteria</taxon>
        <taxon>Bacillati</taxon>
        <taxon>Chloroflexota</taxon>
        <taxon>Ktedonobacteria</taxon>
        <taxon>Ktedonobacterales</taxon>
        <taxon>Dictyobacteraceae</taxon>
        <taxon>Dictyobacter</taxon>
    </lineage>
</organism>
<reference evidence="3" key="1">
    <citation type="submission" date="2018-12" db="EMBL/GenBank/DDBJ databases">
        <title>Tengunoibacter tsumagoiensis gen. nov., sp. nov., Dictyobacter kobayashii sp. nov., D. alpinus sp. nov., and D. joshuensis sp. nov. and description of Dictyobacteraceae fam. nov. within the order Ktedonobacterales isolated from Tengu-no-mugimeshi.</title>
        <authorList>
            <person name="Wang C.M."/>
            <person name="Zheng Y."/>
            <person name="Sakai Y."/>
            <person name="Toyoda A."/>
            <person name="Minakuchi Y."/>
            <person name="Abe K."/>
            <person name="Yokota A."/>
            <person name="Yabe S."/>
        </authorList>
    </citation>
    <scope>NUCLEOTIDE SEQUENCE [LARGE SCALE GENOMIC DNA]</scope>
    <source>
        <strain evidence="3">Uno11</strain>
    </source>
</reference>
<gene>
    <name evidence="2" type="ORF">KDK_68570</name>
</gene>
<dbReference type="RefSeq" id="WP_126556553.1">
    <property type="nucleotide sequence ID" value="NZ_BIFS01000002.1"/>
</dbReference>
<protein>
    <submittedName>
        <fullName evidence="2">Uncharacterized protein</fullName>
    </submittedName>
</protein>
<keyword evidence="1" id="KW-0812">Transmembrane</keyword>
<accession>A0A402AVE3</accession>
<evidence type="ECO:0000313" key="3">
    <source>
        <dbReference type="Proteomes" id="UP000287188"/>
    </source>
</evidence>
<feature type="transmembrane region" description="Helical" evidence="1">
    <location>
        <begin position="185"/>
        <end position="203"/>
    </location>
</feature>
<feature type="transmembrane region" description="Helical" evidence="1">
    <location>
        <begin position="160"/>
        <end position="179"/>
    </location>
</feature>
<feature type="transmembrane region" description="Helical" evidence="1">
    <location>
        <begin position="97"/>
        <end position="118"/>
    </location>
</feature>
<proteinExistence type="predicted"/>
<keyword evidence="1" id="KW-1133">Transmembrane helix</keyword>
<keyword evidence="3" id="KW-1185">Reference proteome</keyword>
<evidence type="ECO:0000256" key="1">
    <source>
        <dbReference type="SAM" id="Phobius"/>
    </source>
</evidence>
<dbReference type="OrthoDB" id="1448782at2"/>
<sequence>MSKQVFALDAAATHRITIHWTTETDPASVLLNGTLLGTLTTGQEKVVGKDFVLPDNSPLHVRFFNGQPQAFRAGVALAPVFDEADVPMAQRKRGGCLTTWLILNLVVMVALTLLYFLATLGSLVNNNTGVSPLAFFLLAVMGIVGIVGISLLLAWKKLGFYLVAGYVLISIVISLIFGLIDGRTFTPLIGIVVLYFWLNRSGVWEKLS</sequence>
<feature type="transmembrane region" description="Helical" evidence="1">
    <location>
        <begin position="130"/>
        <end position="153"/>
    </location>
</feature>
<dbReference type="Proteomes" id="UP000287188">
    <property type="component" value="Unassembled WGS sequence"/>
</dbReference>
<keyword evidence="1" id="KW-0472">Membrane</keyword>
<name>A0A402AVE3_9CHLR</name>
<dbReference type="EMBL" id="BIFS01000002">
    <property type="protein sequence ID" value="GCE23057.1"/>
    <property type="molecule type" value="Genomic_DNA"/>
</dbReference>
<dbReference type="AlphaFoldDB" id="A0A402AVE3"/>
<evidence type="ECO:0000313" key="2">
    <source>
        <dbReference type="EMBL" id="GCE23057.1"/>
    </source>
</evidence>
<comment type="caution">
    <text evidence="2">The sequence shown here is derived from an EMBL/GenBank/DDBJ whole genome shotgun (WGS) entry which is preliminary data.</text>
</comment>